<dbReference type="SMART" id="SM00147">
    <property type="entry name" value="RasGEF"/>
    <property type="match status" value="1"/>
</dbReference>
<dbReference type="InterPro" id="IPR001895">
    <property type="entry name" value="RASGEF_cat_dom"/>
</dbReference>
<evidence type="ECO:0000256" key="3">
    <source>
        <dbReference type="ARBA" id="ARBA00022475"/>
    </source>
</evidence>
<feature type="compositionally biased region" description="Low complexity" evidence="8">
    <location>
        <begin position="388"/>
        <end position="404"/>
    </location>
</feature>
<feature type="domain" description="Ras-GEF" evidence="10">
    <location>
        <begin position="48"/>
        <end position="287"/>
    </location>
</feature>
<dbReference type="InterPro" id="IPR008937">
    <property type="entry name" value="Ras-like_GEF"/>
</dbReference>
<evidence type="ECO:0000256" key="5">
    <source>
        <dbReference type="ARBA" id="ARBA00022658"/>
    </source>
</evidence>
<dbReference type="PROSITE" id="PS50003">
    <property type="entry name" value="PH_DOMAIN"/>
    <property type="match status" value="1"/>
</dbReference>
<dbReference type="SUPFAM" id="SSF50729">
    <property type="entry name" value="PH domain-like"/>
    <property type="match status" value="1"/>
</dbReference>
<keyword evidence="4" id="KW-0963">Cytoplasm</keyword>
<evidence type="ECO:0000256" key="2">
    <source>
        <dbReference type="ARBA" id="ARBA00004496"/>
    </source>
</evidence>
<reference evidence="11" key="3">
    <citation type="submission" date="2025-08" db="UniProtKB">
        <authorList>
            <consortium name="Ensembl"/>
        </authorList>
    </citation>
    <scope>IDENTIFICATION</scope>
</reference>
<dbReference type="AlphaFoldDB" id="A0A3P9A7F4"/>
<evidence type="ECO:0000313" key="12">
    <source>
        <dbReference type="Proteomes" id="UP000265140"/>
    </source>
</evidence>
<dbReference type="GeneTree" id="ENSGT00940000154079"/>
<dbReference type="Pfam" id="PF00617">
    <property type="entry name" value="RasGEF"/>
    <property type="match status" value="1"/>
</dbReference>
<dbReference type="PROSITE" id="PS50009">
    <property type="entry name" value="RASGEF_CAT"/>
    <property type="match status" value="1"/>
</dbReference>
<evidence type="ECO:0000256" key="1">
    <source>
        <dbReference type="ARBA" id="ARBA00004236"/>
    </source>
</evidence>
<dbReference type="PANTHER" id="PTHR23113">
    <property type="entry name" value="GUANINE NUCLEOTIDE EXCHANGE FACTOR"/>
    <property type="match status" value="1"/>
</dbReference>
<evidence type="ECO:0000259" key="9">
    <source>
        <dbReference type="PROSITE" id="PS50003"/>
    </source>
</evidence>
<dbReference type="SUPFAM" id="SSF48366">
    <property type="entry name" value="Ras GEF"/>
    <property type="match status" value="1"/>
</dbReference>
<dbReference type="Gene3D" id="1.10.840.10">
    <property type="entry name" value="Ras guanine-nucleotide exchange factors catalytic domain"/>
    <property type="match status" value="1"/>
</dbReference>
<keyword evidence="3" id="KW-1003">Cell membrane</keyword>
<dbReference type="SMART" id="SM00233">
    <property type="entry name" value="PH"/>
    <property type="match status" value="1"/>
</dbReference>
<gene>
    <name evidence="11" type="primary">RALGPS1</name>
</gene>
<dbReference type="GO" id="GO:0007265">
    <property type="term" value="P:Ras protein signal transduction"/>
    <property type="evidence" value="ECO:0007669"/>
    <property type="project" value="TreeGrafter"/>
</dbReference>
<evidence type="ECO:0000256" key="6">
    <source>
        <dbReference type="ARBA" id="ARBA00023136"/>
    </source>
</evidence>
<keyword evidence="12" id="KW-1185">Reference proteome</keyword>
<evidence type="ECO:0000256" key="4">
    <source>
        <dbReference type="ARBA" id="ARBA00022490"/>
    </source>
</evidence>
<keyword evidence="6" id="KW-0472">Membrane</keyword>
<evidence type="ECO:0000259" key="10">
    <source>
        <dbReference type="PROSITE" id="PS50009"/>
    </source>
</evidence>
<dbReference type="GO" id="GO:0005085">
    <property type="term" value="F:guanyl-nucleotide exchange factor activity"/>
    <property type="evidence" value="ECO:0007669"/>
    <property type="project" value="UniProtKB-KW"/>
</dbReference>
<keyword evidence="5 7" id="KW-0344">Guanine-nucleotide releasing factor</keyword>
<protein>
    <recommendedName>
        <fullName evidence="13">Ras-specific guanine nucleotide-releasing factor RalGPS1</fullName>
    </recommendedName>
</protein>
<dbReference type="PANTHER" id="PTHR23113:SF167">
    <property type="entry name" value="RAS-SPECIFIC GUANINE NUCLEOTIDE-RELEASING FACTOR RALGPS1"/>
    <property type="match status" value="1"/>
</dbReference>
<reference evidence="11" key="2">
    <citation type="submission" date="2020-02" db="EMBL/GenBank/DDBJ databases">
        <title>Esox lucius (northern pike) genome, fEsoLuc1, primary haplotype.</title>
        <authorList>
            <person name="Myers G."/>
            <person name="Karagic N."/>
            <person name="Meyer A."/>
            <person name="Pippel M."/>
            <person name="Reichard M."/>
            <person name="Winkler S."/>
            <person name="Tracey A."/>
            <person name="Sims Y."/>
            <person name="Howe K."/>
            <person name="Rhie A."/>
            <person name="Formenti G."/>
            <person name="Durbin R."/>
            <person name="Fedrigo O."/>
            <person name="Jarvis E.D."/>
        </authorList>
    </citation>
    <scope>NUCLEOTIDE SEQUENCE [LARGE SCALE GENOMIC DNA]</scope>
</reference>
<reference evidence="12" key="1">
    <citation type="journal article" date="2014" name="PLoS ONE">
        <title>The genome and linkage map of the northern pike (Esox lucius): conserved synteny revealed between the salmonid sister group and the Neoteleostei.</title>
        <authorList>
            <person name="Rondeau E.B."/>
            <person name="Minkley D.R."/>
            <person name="Leong J.S."/>
            <person name="Messmer A.M."/>
            <person name="Jantzen J.R."/>
            <person name="von Schalburg K.R."/>
            <person name="Lemon C."/>
            <person name="Bird N.H."/>
            <person name="Koop B.F."/>
        </authorList>
    </citation>
    <scope>NUCLEOTIDE SEQUENCE</scope>
</reference>
<evidence type="ECO:0000313" key="11">
    <source>
        <dbReference type="Ensembl" id="ENSELUP00000036568.3"/>
    </source>
</evidence>
<dbReference type="Ensembl" id="ENSELUT00000039604.3">
    <property type="protein sequence ID" value="ENSELUP00000036568.3"/>
    <property type="gene ID" value="ENSELUG00000015942.3"/>
</dbReference>
<evidence type="ECO:0000256" key="7">
    <source>
        <dbReference type="PROSITE-ProRule" id="PRU00168"/>
    </source>
</evidence>
<dbReference type="InterPro" id="IPR001849">
    <property type="entry name" value="PH_domain"/>
</dbReference>
<dbReference type="Gene3D" id="2.30.29.30">
    <property type="entry name" value="Pleckstrin-homology domain (PH domain)/Phosphotyrosine-binding domain (PTB)"/>
    <property type="match status" value="1"/>
</dbReference>
<dbReference type="InterPro" id="IPR023578">
    <property type="entry name" value="Ras_GEF_dom_sf"/>
</dbReference>
<feature type="region of interest" description="Disordered" evidence="8">
    <location>
        <begin position="1"/>
        <end position="20"/>
    </location>
</feature>
<dbReference type="Bgee" id="ENSELUG00000015942">
    <property type="expression patterns" value="Expressed in testis and 14 other cell types or tissues"/>
</dbReference>
<dbReference type="Proteomes" id="UP000265140">
    <property type="component" value="Chromosome 23"/>
</dbReference>
<dbReference type="InterPro" id="IPR011993">
    <property type="entry name" value="PH-like_dom_sf"/>
</dbReference>
<feature type="domain" description="PH" evidence="9">
    <location>
        <begin position="424"/>
        <end position="536"/>
    </location>
</feature>
<evidence type="ECO:0008006" key="13">
    <source>
        <dbReference type="Google" id="ProtNLM"/>
    </source>
</evidence>
<evidence type="ECO:0000256" key="8">
    <source>
        <dbReference type="SAM" id="MobiDB-lite"/>
    </source>
</evidence>
<dbReference type="FunFam" id="1.10.840.10:FF:000010">
    <property type="entry name" value="ras-specific guanine nucleotide-releasing factor RalGPS1 isoform X1"/>
    <property type="match status" value="1"/>
</dbReference>
<feature type="compositionally biased region" description="Low complexity" evidence="8">
    <location>
        <begin position="8"/>
        <end position="20"/>
    </location>
</feature>
<feature type="region of interest" description="Disordered" evidence="8">
    <location>
        <begin position="388"/>
        <end position="421"/>
    </location>
</feature>
<name>A0A3P9A7F4_ESOLU</name>
<dbReference type="GO" id="GO:0005737">
    <property type="term" value="C:cytoplasm"/>
    <property type="evidence" value="ECO:0007669"/>
    <property type="project" value="UniProtKB-SubCell"/>
</dbReference>
<proteinExistence type="predicted"/>
<dbReference type="GO" id="GO:0005886">
    <property type="term" value="C:plasma membrane"/>
    <property type="evidence" value="ECO:0007669"/>
    <property type="project" value="UniProtKB-SubCell"/>
</dbReference>
<dbReference type="CDD" id="cd13310">
    <property type="entry name" value="PH_RalGPS1_2"/>
    <property type="match status" value="1"/>
</dbReference>
<dbReference type="Pfam" id="PF00169">
    <property type="entry name" value="PH"/>
    <property type="match status" value="1"/>
</dbReference>
<comment type="subcellular location">
    <subcellularLocation>
        <location evidence="1">Cell membrane</location>
    </subcellularLocation>
    <subcellularLocation>
        <location evidence="2">Cytoplasm</location>
    </subcellularLocation>
</comment>
<sequence length="550" mass="61722">MYRRNGLSDGASIDSASVGSSSLESLDGSGLDFSKSYDAVVFDVLKVTPEEFASQITLMDAPVFKAIQPEELASCGWNRKEKHSLAPNVVAFTRRFNQVSFWLVREILTAQTLKIRAEILSHFVKIAKKLLELNNLHSMMSVVSALQSAPIFRLNKTWALISRKDKATFEKLDFLTSKEDNYTRMRDYIRSLKITPCIPYLGIYLLDMIYIDSAYPASDSIIETEQRTNQMNNLLRVISDLQMSCKYDHLVTLPHVQKYLMSVRYIEELQKFVEDDNFKLSLKIEPVHGSPRMASSKEDLAGPSEVSASVRYNYRRPTCPDASVGVHIPTPPPSRHRKSHSLGNNMMAYGMAESRSATFPKPRHLLDDSFLEAQSPARNDPHSISVSNGISLGSSESSFGEELSPGMESPSGANSGHGFSEAGSVVIEGPLRRKTLRKEGRKPKLSSWTRFWISLSGSTLTFYGAKALRASERKHYKSSACKKVCVTGWMVVLPDDPARPNIFQLNDPDKGNVYKFQTGSRFSAIIWHKHLEEACRSNRPQIPTNLMSFE</sequence>
<dbReference type="InterPro" id="IPR036964">
    <property type="entry name" value="RASGEF_cat_dom_sf"/>
</dbReference>
<organism evidence="11 12">
    <name type="scientific">Esox lucius</name>
    <name type="common">Northern pike</name>
    <dbReference type="NCBI Taxonomy" id="8010"/>
    <lineage>
        <taxon>Eukaryota</taxon>
        <taxon>Metazoa</taxon>
        <taxon>Chordata</taxon>
        <taxon>Craniata</taxon>
        <taxon>Vertebrata</taxon>
        <taxon>Euteleostomi</taxon>
        <taxon>Actinopterygii</taxon>
        <taxon>Neopterygii</taxon>
        <taxon>Teleostei</taxon>
        <taxon>Protacanthopterygii</taxon>
        <taxon>Esociformes</taxon>
        <taxon>Esocidae</taxon>
        <taxon>Esox</taxon>
    </lineage>
</organism>
<reference evidence="11" key="4">
    <citation type="submission" date="2025-09" db="UniProtKB">
        <authorList>
            <consortium name="Ensembl"/>
        </authorList>
    </citation>
    <scope>IDENTIFICATION</scope>
</reference>
<dbReference type="CDD" id="cd00155">
    <property type="entry name" value="RasGEF"/>
    <property type="match status" value="1"/>
</dbReference>
<accession>A0A3P9A7F4</accession>